<evidence type="ECO:0008006" key="3">
    <source>
        <dbReference type="Google" id="ProtNLM"/>
    </source>
</evidence>
<keyword evidence="2" id="KW-1185">Reference proteome</keyword>
<comment type="caution">
    <text evidence="1">The sequence shown here is derived from an EMBL/GenBank/DDBJ whole genome shotgun (WGS) entry which is preliminary data.</text>
</comment>
<sequence>MTGLSVRMFNGIRHDDLTLAPLIAIVGSDGAGKTTLAASVCSALQGEGAAYAYLGLGSGALGLKIQAWPLLGPMLARRLGAKAKQARTEGERIPGVFTAAVIYGFSRRRVRRFKQMLALRKQAGVVICDRYPQLEIPGFYDGPGLSAARPANRFTAWLAKRELSLYHQMASYRPTLVIRLNIDADTAFARKPEHNLALLRQKVQATPLLRFNGARIVEVDASRPLAEVQALCVQLVRQLMAGGSA</sequence>
<name>A0ABR7Z8A6_9PSED</name>
<protein>
    <recommendedName>
        <fullName evidence="3">Thymidylate kinase</fullName>
    </recommendedName>
</protein>
<dbReference type="InterPro" id="IPR027417">
    <property type="entry name" value="P-loop_NTPase"/>
</dbReference>
<reference evidence="1 2" key="1">
    <citation type="journal article" date="2020" name="Insects">
        <title>Bacteria Belonging to Pseudomonas typographi sp. nov. from the Bark Beetle Ips typographus Have Genomic Potential to Aid in the Host Ecology.</title>
        <authorList>
            <person name="Peral-Aranega E."/>
            <person name="Saati-Santamaria Z."/>
            <person name="Kolarik M."/>
            <person name="Rivas R."/>
            <person name="Garcia-Fraile P."/>
        </authorList>
    </citation>
    <scope>NUCLEOTIDE SEQUENCE [LARGE SCALE GENOMIC DNA]</scope>
    <source>
        <strain evidence="1 2">CA3A</strain>
    </source>
</reference>
<evidence type="ECO:0000313" key="1">
    <source>
        <dbReference type="EMBL" id="MBD1601775.1"/>
    </source>
</evidence>
<dbReference type="Proteomes" id="UP000805841">
    <property type="component" value="Unassembled WGS sequence"/>
</dbReference>
<dbReference type="EMBL" id="JAAOCA010000041">
    <property type="protein sequence ID" value="MBD1601775.1"/>
    <property type="molecule type" value="Genomic_DNA"/>
</dbReference>
<accession>A0ABR7Z8A6</accession>
<proteinExistence type="predicted"/>
<evidence type="ECO:0000313" key="2">
    <source>
        <dbReference type="Proteomes" id="UP000805841"/>
    </source>
</evidence>
<dbReference type="Gene3D" id="3.40.50.300">
    <property type="entry name" value="P-loop containing nucleotide triphosphate hydrolases"/>
    <property type="match status" value="1"/>
</dbReference>
<dbReference type="RefSeq" id="WP_190425683.1">
    <property type="nucleotide sequence ID" value="NZ_JAAOCA010000041.1"/>
</dbReference>
<dbReference type="SUPFAM" id="SSF52540">
    <property type="entry name" value="P-loop containing nucleoside triphosphate hydrolases"/>
    <property type="match status" value="1"/>
</dbReference>
<gene>
    <name evidence="1" type="ORF">HAQ05_24150</name>
</gene>
<organism evidence="1 2">
    <name type="scientific">Pseudomonas typographi</name>
    <dbReference type="NCBI Taxonomy" id="2715964"/>
    <lineage>
        <taxon>Bacteria</taxon>
        <taxon>Pseudomonadati</taxon>
        <taxon>Pseudomonadota</taxon>
        <taxon>Gammaproteobacteria</taxon>
        <taxon>Pseudomonadales</taxon>
        <taxon>Pseudomonadaceae</taxon>
        <taxon>Pseudomonas</taxon>
    </lineage>
</organism>